<dbReference type="Proteomes" id="UP001145742">
    <property type="component" value="Unassembled WGS sequence"/>
</dbReference>
<dbReference type="EMBL" id="WHWB01034524">
    <property type="protein sequence ID" value="KAJ7408746.1"/>
    <property type="molecule type" value="Genomic_DNA"/>
</dbReference>
<protein>
    <submittedName>
        <fullName evidence="1">Uncharacterized protein</fullName>
    </submittedName>
</protein>
<organism evidence="1 2">
    <name type="scientific">Willisornis vidua</name>
    <name type="common">Xingu scale-backed antbird</name>
    <dbReference type="NCBI Taxonomy" id="1566151"/>
    <lineage>
        <taxon>Eukaryota</taxon>
        <taxon>Metazoa</taxon>
        <taxon>Chordata</taxon>
        <taxon>Craniata</taxon>
        <taxon>Vertebrata</taxon>
        <taxon>Euteleostomi</taxon>
        <taxon>Archelosauria</taxon>
        <taxon>Archosauria</taxon>
        <taxon>Dinosauria</taxon>
        <taxon>Saurischia</taxon>
        <taxon>Theropoda</taxon>
        <taxon>Coelurosauria</taxon>
        <taxon>Aves</taxon>
        <taxon>Neognathae</taxon>
        <taxon>Neoaves</taxon>
        <taxon>Telluraves</taxon>
        <taxon>Australaves</taxon>
        <taxon>Passeriformes</taxon>
        <taxon>Thamnophilidae</taxon>
        <taxon>Willisornis</taxon>
    </lineage>
</organism>
<evidence type="ECO:0000313" key="2">
    <source>
        <dbReference type="Proteomes" id="UP001145742"/>
    </source>
</evidence>
<gene>
    <name evidence="1" type="ORF">WISP_118802</name>
</gene>
<reference evidence="1" key="1">
    <citation type="submission" date="2019-10" db="EMBL/GenBank/DDBJ databases">
        <authorList>
            <person name="Soares A.E.R."/>
            <person name="Aleixo A."/>
            <person name="Schneider P."/>
            <person name="Miyaki C.Y."/>
            <person name="Schneider M.P."/>
            <person name="Mello C."/>
            <person name="Vasconcelos A.T.R."/>
        </authorList>
    </citation>
    <scope>NUCLEOTIDE SEQUENCE</scope>
    <source>
        <tissue evidence="1">Muscle</tissue>
    </source>
</reference>
<comment type="caution">
    <text evidence="1">The sequence shown here is derived from an EMBL/GenBank/DDBJ whole genome shotgun (WGS) entry which is preliminary data.</text>
</comment>
<evidence type="ECO:0000313" key="1">
    <source>
        <dbReference type="EMBL" id="KAJ7408746.1"/>
    </source>
</evidence>
<accession>A0ABQ9CZ48</accession>
<name>A0ABQ9CZ48_9PASS</name>
<proteinExistence type="predicted"/>
<sequence>MWETNWTVRSWQGTARAESIRGQLKPHCMSPPRITRVVTELQLCFALKVEFLIDREEKRVEKLQYEHFAVETNPEYHVPHTQLMSRQVLSSTLDPKPPKEVEIDVTTTHMSPEPLPADTSVRQGQVGRGLEQPDRVKDVHAHDFENVTTVAIIRESLSTFKVAVEVKNSSFPLGFCVRNSSNPQHQEAVGAGNSPPAADLQALKLNSKFNLEKQMEKILSKEQDGVGSGVDSLTSHSLPISDCFDTNLEKETKMMDHSKQVVTINQQQTLELASAPLRIKWLVQPGRGLIMYLSWSWAVFISRIYLKANQNTFKPSRLVPNLGTIEQRGIC</sequence>
<keyword evidence="2" id="KW-1185">Reference proteome</keyword>